<evidence type="ECO:0000313" key="5">
    <source>
        <dbReference type="Proteomes" id="UP000436655"/>
    </source>
</evidence>
<organism evidence="4 5">
    <name type="scientific">Companilactobacillus mishanensis</name>
    <dbReference type="NCBI Taxonomy" id="2486008"/>
    <lineage>
        <taxon>Bacteria</taxon>
        <taxon>Bacillati</taxon>
        <taxon>Bacillota</taxon>
        <taxon>Bacilli</taxon>
        <taxon>Lactobacillales</taxon>
        <taxon>Lactobacillaceae</taxon>
        <taxon>Companilactobacillus</taxon>
    </lineage>
</organism>
<feature type="region of interest" description="Disordered" evidence="2">
    <location>
        <begin position="34"/>
        <end position="58"/>
    </location>
</feature>
<proteinExistence type="predicted"/>
<evidence type="ECO:0000313" key="4">
    <source>
        <dbReference type="EMBL" id="MQS44553.1"/>
    </source>
</evidence>
<comment type="caution">
    <text evidence="4">The sequence shown here is derived from an EMBL/GenBank/DDBJ whole genome shotgun (WGS) entry which is preliminary data.</text>
</comment>
<protein>
    <submittedName>
        <fullName evidence="4">DUF3862 domain-containing protein</fullName>
    </submittedName>
</protein>
<keyword evidence="5" id="KW-1185">Reference proteome</keyword>
<dbReference type="Gene3D" id="3.30.1450.10">
    <property type="match status" value="2"/>
</dbReference>
<keyword evidence="1" id="KW-0732">Signal</keyword>
<dbReference type="EMBL" id="VDFN01000001">
    <property type="protein sequence ID" value="MQS44553.1"/>
    <property type="molecule type" value="Genomic_DNA"/>
</dbReference>
<dbReference type="Proteomes" id="UP000436655">
    <property type="component" value="Unassembled WGS sequence"/>
</dbReference>
<feature type="transmembrane region" description="Helical" evidence="3">
    <location>
        <begin position="14"/>
        <end position="33"/>
    </location>
</feature>
<dbReference type="Pfam" id="PF12978">
    <property type="entry name" value="DUF3862"/>
    <property type="match status" value="1"/>
</dbReference>
<dbReference type="InterPro" id="IPR037873">
    <property type="entry name" value="BamE-like"/>
</dbReference>
<keyword evidence="3" id="KW-0812">Transmembrane</keyword>
<name>A0ABW9P5J6_9LACO</name>
<keyword evidence="3" id="KW-0472">Membrane</keyword>
<keyword evidence="3" id="KW-1133">Transmembrane helix</keyword>
<dbReference type="RefSeq" id="WP_125703400.1">
    <property type="nucleotide sequence ID" value="NZ_JBHTOO010000003.1"/>
</dbReference>
<accession>A0ABW9P5J6</accession>
<evidence type="ECO:0000256" key="3">
    <source>
        <dbReference type="SAM" id="Phobius"/>
    </source>
</evidence>
<sequence length="214" mass="23013">MRKDKVKKPFYKKWWFWIIIVIVLIFVIGGMNGSKGDSNSSKSSDSSNSTSKKSSNNKITKSQYDAITLGETDGATSESIKKEFGKATSTSTTTIEGVQADQMTWNKLSNADFTGTVLVGFSNGHAISKSITGLKIDRKSKLTLDDFNKIQNGQSESDVTKELGKPNGYTETSVAGSTTKMLEYTSGIKGSLGANFNITITDGAVSGKSQTSLE</sequence>
<evidence type="ECO:0000256" key="1">
    <source>
        <dbReference type="ARBA" id="ARBA00022729"/>
    </source>
</evidence>
<gene>
    <name evidence="4" type="ORF">FHL03_03520</name>
</gene>
<dbReference type="InterPro" id="IPR024418">
    <property type="entry name" value="DUF3862"/>
</dbReference>
<evidence type="ECO:0000256" key="2">
    <source>
        <dbReference type="SAM" id="MobiDB-lite"/>
    </source>
</evidence>
<reference evidence="4 5" key="1">
    <citation type="journal article" date="2019" name="Syst. Appl. Microbiol.">
        <title>Polyphasic characterization of two novel Lactobacillus spp. isolated from blown salami packages: Description of Lactobacillus halodurans sp. nov. and Lactobacillus salsicarnum sp. nov.</title>
        <authorList>
            <person name="Schuster J.A."/>
            <person name="Klingl A."/>
            <person name="Vogel R.F."/>
            <person name="Ehrmann M.A."/>
        </authorList>
    </citation>
    <scope>NUCLEOTIDE SEQUENCE [LARGE SCALE GENOMIC DNA]</scope>
    <source>
        <strain evidence="4 5">TMW 1.2098</strain>
    </source>
</reference>